<dbReference type="EnsemblMetazoa" id="MESCA000334-RA">
    <property type="protein sequence ID" value="MESCA000334-PA"/>
    <property type="gene ID" value="MESCA000334"/>
</dbReference>
<dbReference type="EMBL" id="CAQQ02392613">
    <property type="status" value="NOT_ANNOTATED_CDS"/>
    <property type="molecule type" value="Genomic_DNA"/>
</dbReference>
<sequence>MSPTNFTIKAGKFLNIDTVQFLTSNKTNQTKQNVQTYLSHLRCYRLCRRQTRNCSSFSLLIPSHCSPRSSYATSSQFVARTHNGIVAPVAAKIVAPAPLAYTAPIVRAAYTFPVVASAPIIKAAAPLAYTAPVAYSSPLVHSHLASPLTYSAPLLF</sequence>
<keyword evidence="2" id="KW-1185">Reference proteome</keyword>
<dbReference type="Proteomes" id="UP000015102">
    <property type="component" value="Unassembled WGS sequence"/>
</dbReference>
<proteinExistence type="predicted"/>
<reference evidence="2" key="1">
    <citation type="submission" date="2013-02" db="EMBL/GenBank/DDBJ databases">
        <authorList>
            <person name="Hughes D."/>
        </authorList>
    </citation>
    <scope>NUCLEOTIDE SEQUENCE</scope>
    <source>
        <strain>Durham</strain>
        <strain evidence="2">NC isolate 2 -- Noor lab</strain>
    </source>
</reference>
<name>T1GAS4_MEGSC</name>
<evidence type="ECO:0000313" key="2">
    <source>
        <dbReference type="Proteomes" id="UP000015102"/>
    </source>
</evidence>
<accession>T1GAS4</accession>
<dbReference type="AlphaFoldDB" id="T1GAS4"/>
<protein>
    <submittedName>
        <fullName evidence="1">Uncharacterized protein</fullName>
    </submittedName>
</protein>
<evidence type="ECO:0000313" key="1">
    <source>
        <dbReference type="EnsemblMetazoa" id="MESCA000334-PA"/>
    </source>
</evidence>
<reference evidence="1" key="2">
    <citation type="submission" date="2015-06" db="UniProtKB">
        <authorList>
            <consortium name="EnsemblMetazoa"/>
        </authorList>
    </citation>
    <scope>IDENTIFICATION</scope>
</reference>
<dbReference type="HOGENOM" id="CLU_1688737_0_0_1"/>
<organism evidence="1 2">
    <name type="scientific">Megaselia scalaris</name>
    <name type="common">Humpbacked fly</name>
    <name type="synonym">Phora scalaris</name>
    <dbReference type="NCBI Taxonomy" id="36166"/>
    <lineage>
        <taxon>Eukaryota</taxon>
        <taxon>Metazoa</taxon>
        <taxon>Ecdysozoa</taxon>
        <taxon>Arthropoda</taxon>
        <taxon>Hexapoda</taxon>
        <taxon>Insecta</taxon>
        <taxon>Pterygota</taxon>
        <taxon>Neoptera</taxon>
        <taxon>Endopterygota</taxon>
        <taxon>Diptera</taxon>
        <taxon>Brachycera</taxon>
        <taxon>Muscomorpha</taxon>
        <taxon>Platypezoidea</taxon>
        <taxon>Phoridae</taxon>
        <taxon>Megaseliini</taxon>
        <taxon>Megaselia</taxon>
    </lineage>
</organism>